<evidence type="ECO:0000256" key="7">
    <source>
        <dbReference type="ARBA" id="ARBA00032380"/>
    </source>
</evidence>
<evidence type="ECO:0000256" key="3">
    <source>
        <dbReference type="ARBA" id="ARBA00005035"/>
    </source>
</evidence>
<comment type="caution">
    <text evidence="11">The sequence shown here is derived from an EMBL/GenBank/DDBJ whole genome shotgun (WGS) entry which is preliminary data.</text>
</comment>
<evidence type="ECO:0000256" key="9">
    <source>
        <dbReference type="ARBA" id="ARBA00032448"/>
    </source>
</evidence>
<evidence type="ECO:0000256" key="10">
    <source>
        <dbReference type="ARBA" id="ARBA00032873"/>
    </source>
</evidence>
<proteinExistence type="predicted"/>
<dbReference type="InterPro" id="IPR008949">
    <property type="entry name" value="Isoprenoid_synthase_dom_sf"/>
</dbReference>
<dbReference type="PANTHER" id="PTHR11525">
    <property type="entry name" value="FARNESYL-PYROPHOSPHATE SYNTHETASE"/>
    <property type="match status" value="1"/>
</dbReference>
<dbReference type="Gene3D" id="1.10.600.10">
    <property type="entry name" value="Farnesyl Diphosphate Synthase"/>
    <property type="match status" value="1"/>
</dbReference>
<evidence type="ECO:0000256" key="1">
    <source>
        <dbReference type="ARBA" id="ARBA00001946"/>
    </source>
</evidence>
<dbReference type="SUPFAM" id="SSF48576">
    <property type="entry name" value="Terpenoid synthases"/>
    <property type="match status" value="1"/>
</dbReference>
<evidence type="ECO:0000313" key="11">
    <source>
        <dbReference type="EMBL" id="KAK2085380.1"/>
    </source>
</evidence>
<evidence type="ECO:0000256" key="4">
    <source>
        <dbReference type="ARBA" id="ARBA00022679"/>
    </source>
</evidence>
<evidence type="ECO:0000256" key="2">
    <source>
        <dbReference type="ARBA" id="ARBA00004932"/>
    </source>
</evidence>
<evidence type="ECO:0000256" key="6">
    <source>
        <dbReference type="ARBA" id="ARBA00022842"/>
    </source>
</evidence>
<organism evidence="11 12">
    <name type="scientific">Saguinus oedipus</name>
    <name type="common">Cotton-top tamarin</name>
    <name type="synonym">Oedipomidas oedipus</name>
    <dbReference type="NCBI Taxonomy" id="9490"/>
    <lineage>
        <taxon>Eukaryota</taxon>
        <taxon>Metazoa</taxon>
        <taxon>Chordata</taxon>
        <taxon>Craniata</taxon>
        <taxon>Vertebrata</taxon>
        <taxon>Euteleostomi</taxon>
        <taxon>Mammalia</taxon>
        <taxon>Eutheria</taxon>
        <taxon>Euarchontoglires</taxon>
        <taxon>Primates</taxon>
        <taxon>Haplorrhini</taxon>
        <taxon>Platyrrhini</taxon>
        <taxon>Cebidae</taxon>
        <taxon>Callitrichinae</taxon>
        <taxon>Saguinus</taxon>
    </lineage>
</organism>
<keyword evidence="6" id="KW-0460">Magnesium</keyword>
<sequence length="247" mass="28685">MLIVFLIRWLETLHQELQSSLLAHQVLPQSDEIQETDQIVCFLVTIRIDMSHITTAYCPPSLCRGTRIQEEPFAPPQNGDQKSHVYAQEKQDFVQHFSQIVRMLTEDEMGHPETRDATAWLKEYHRGLTVLLAFRELVEPRKQDAESLQRALTVRWCVELQQAFFLVADDIMDSSLTRRRQICWYQKPGVGLDAISDAILLQACIYHPLKLYCREQPYFLNLTELFLQSSYQTDWADPGPQHSPPGQ</sequence>
<evidence type="ECO:0000313" key="12">
    <source>
        <dbReference type="Proteomes" id="UP001266305"/>
    </source>
</evidence>
<dbReference type="InterPro" id="IPR000092">
    <property type="entry name" value="Polyprenyl_synt"/>
</dbReference>
<dbReference type="Pfam" id="PF00348">
    <property type="entry name" value="polyprenyl_synt"/>
    <property type="match status" value="1"/>
</dbReference>
<dbReference type="InterPro" id="IPR039702">
    <property type="entry name" value="FPS1-like"/>
</dbReference>
<evidence type="ECO:0000256" key="8">
    <source>
        <dbReference type="ARBA" id="ARBA00032424"/>
    </source>
</evidence>
<comment type="cofactor">
    <cofactor evidence="1">
        <name>Mg(2+)</name>
        <dbReference type="ChEBI" id="CHEBI:18420"/>
    </cofactor>
</comment>
<protein>
    <recommendedName>
        <fullName evidence="10">(2E,6E)-farnesyl diphosphate synthase</fullName>
    </recommendedName>
    <alternativeName>
        <fullName evidence="9">Dimethylallyltranstransferase</fullName>
    </alternativeName>
    <alternativeName>
        <fullName evidence="8">Farnesyl diphosphate synthase</fullName>
    </alternativeName>
    <alternativeName>
        <fullName evidence="7">Geranyltranstransferase</fullName>
    </alternativeName>
</protein>
<dbReference type="Proteomes" id="UP001266305">
    <property type="component" value="Unassembled WGS sequence"/>
</dbReference>
<gene>
    <name evidence="11" type="ORF">P7K49_036680</name>
</gene>
<keyword evidence="4" id="KW-0808">Transferase</keyword>
<name>A0ABQ9TLC3_SAGOE</name>
<keyword evidence="5" id="KW-0479">Metal-binding</keyword>
<comment type="pathway">
    <text evidence="2">Isoprenoid biosynthesis; geranyl diphosphate biosynthesis; geranyl diphosphate from dimethylallyl diphosphate and isopentenyl diphosphate: step 1/1.</text>
</comment>
<accession>A0ABQ9TLC3</accession>
<dbReference type="EMBL" id="JASSZA010000021">
    <property type="protein sequence ID" value="KAK2085380.1"/>
    <property type="molecule type" value="Genomic_DNA"/>
</dbReference>
<reference evidence="11 12" key="1">
    <citation type="submission" date="2023-05" db="EMBL/GenBank/DDBJ databases">
        <title>B98-5 Cell Line De Novo Hybrid Assembly: An Optical Mapping Approach.</title>
        <authorList>
            <person name="Kananen K."/>
            <person name="Auerbach J.A."/>
            <person name="Kautto E."/>
            <person name="Blachly J.S."/>
        </authorList>
    </citation>
    <scope>NUCLEOTIDE SEQUENCE [LARGE SCALE GENOMIC DNA]</scope>
    <source>
        <strain evidence="11">B95-8</strain>
        <tissue evidence="11">Cell line</tissue>
    </source>
</reference>
<evidence type="ECO:0000256" key="5">
    <source>
        <dbReference type="ARBA" id="ARBA00022723"/>
    </source>
</evidence>
<keyword evidence="12" id="KW-1185">Reference proteome</keyword>
<comment type="pathway">
    <text evidence="3">Isoprenoid biosynthesis; farnesyl diphosphate biosynthesis; farnesyl diphosphate from geranyl diphosphate and isopentenyl diphosphate: step 1/1.</text>
</comment>
<dbReference type="PANTHER" id="PTHR11525:SF0">
    <property type="entry name" value="FARNESYL PYROPHOSPHATE SYNTHASE"/>
    <property type="match status" value="1"/>
</dbReference>